<reference evidence="2" key="1">
    <citation type="journal article" date="2006" name="Science">
        <title>Phytophthora genome sequences uncover evolutionary origins and mechanisms of pathogenesis.</title>
        <authorList>
            <person name="Tyler B.M."/>
            <person name="Tripathy S."/>
            <person name="Zhang X."/>
            <person name="Dehal P."/>
            <person name="Jiang R.H."/>
            <person name="Aerts A."/>
            <person name="Arredondo F.D."/>
            <person name="Baxter L."/>
            <person name="Bensasson D."/>
            <person name="Beynon J.L."/>
            <person name="Chapman J."/>
            <person name="Damasceno C.M."/>
            <person name="Dorrance A.E."/>
            <person name="Dou D."/>
            <person name="Dickerman A.W."/>
            <person name="Dubchak I.L."/>
            <person name="Garbelotto M."/>
            <person name="Gijzen M."/>
            <person name="Gordon S.G."/>
            <person name="Govers F."/>
            <person name="Grunwald N.J."/>
            <person name="Huang W."/>
            <person name="Ivors K.L."/>
            <person name="Jones R.W."/>
            <person name="Kamoun S."/>
            <person name="Krampis K."/>
            <person name="Lamour K.H."/>
            <person name="Lee M.K."/>
            <person name="McDonald W.H."/>
            <person name="Medina M."/>
            <person name="Meijer H.J."/>
            <person name="Nordberg E.K."/>
            <person name="Maclean D.J."/>
            <person name="Ospina-Giraldo M.D."/>
            <person name="Morris P.F."/>
            <person name="Phuntumart V."/>
            <person name="Putnam N.H."/>
            <person name="Rash S."/>
            <person name="Rose J.K."/>
            <person name="Sakihama Y."/>
            <person name="Salamov A.A."/>
            <person name="Savidor A."/>
            <person name="Scheuring C.F."/>
            <person name="Smith B.M."/>
            <person name="Sobral B.W."/>
            <person name="Terry A."/>
            <person name="Torto-Alalibo T.A."/>
            <person name="Win J."/>
            <person name="Xu Z."/>
            <person name="Zhang H."/>
            <person name="Grigoriev I.V."/>
            <person name="Rokhsar D.S."/>
            <person name="Boore J.L."/>
        </authorList>
    </citation>
    <scope>NUCLEOTIDE SEQUENCE [LARGE SCALE GENOMIC DNA]</scope>
    <source>
        <strain evidence="2">Pr102</strain>
    </source>
</reference>
<accession>H3GQT8</accession>
<keyword evidence="2" id="KW-1185">Reference proteome</keyword>
<reference evidence="1" key="2">
    <citation type="submission" date="2015-06" db="UniProtKB">
        <authorList>
            <consortium name="EnsemblProtists"/>
        </authorList>
    </citation>
    <scope>IDENTIFICATION</scope>
    <source>
        <strain evidence="1">Pr102</strain>
    </source>
</reference>
<dbReference type="HOGENOM" id="CLU_015872_1_1_1"/>
<protein>
    <submittedName>
        <fullName evidence="1">Uncharacterized protein</fullName>
    </submittedName>
</protein>
<proteinExistence type="predicted"/>
<sequence>MDRFGFYLALSEGKKDGTFYLRIFRVKTSEEQGPTLIPDKDDFMTCPLHTLAVALATKNAPCAALLDHLPEPVLEDVMSLDSGASLHDLLSAKLASLQVSLVPGAASLLVSFDPSCLSATAVFTPPTSTETQTTTIATQKKTAKQGTDSVQAYVNRMLKRITRPAGAAADLTLHAFRRGGAQHTNRDDHLAAQWIF</sequence>
<dbReference type="eggNOG" id="ENOG502SMKY">
    <property type="taxonomic scope" value="Eukaryota"/>
</dbReference>
<dbReference type="InParanoid" id="H3GQT8"/>
<evidence type="ECO:0000313" key="2">
    <source>
        <dbReference type="Proteomes" id="UP000005238"/>
    </source>
</evidence>
<dbReference type="STRING" id="164328.H3GQT8"/>
<dbReference type="Proteomes" id="UP000005238">
    <property type="component" value="Unassembled WGS sequence"/>
</dbReference>
<evidence type="ECO:0000313" key="1">
    <source>
        <dbReference type="EnsemblProtists" id="Phyra79182"/>
    </source>
</evidence>
<organism evidence="1 2">
    <name type="scientific">Phytophthora ramorum</name>
    <name type="common">Sudden oak death agent</name>
    <dbReference type="NCBI Taxonomy" id="164328"/>
    <lineage>
        <taxon>Eukaryota</taxon>
        <taxon>Sar</taxon>
        <taxon>Stramenopiles</taxon>
        <taxon>Oomycota</taxon>
        <taxon>Peronosporomycetes</taxon>
        <taxon>Peronosporales</taxon>
        <taxon>Peronosporaceae</taxon>
        <taxon>Phytophthora</taxon>
    </lineage>
</organism>
<name>H3GQT8_PHYRM</name>
<dbReference type="EMBL" id="DS566034">
    <property type="status" value="NOT_ANNOTATED_CDS"/>
    <property type="molecule type" value="Genomic_DNA"/>
</dbReference>
<dbReference type="AlphaFoldDB" id="H3GQT8"/>
<dbReference type="EnsemblProtists" id="Phyra79182">
    <property type="protein sequence ID" value="Phyra79182"/>
    <property type="gene ID" value="Phyra79182"/>
</dbReference>